<dbReference type="AlphaFoldDB" id="A0A8S1W7T3"/>
<comment type="caution">
    <text evidence="1">The sequence shown here is derived from an EMBL/GenBank/DDBJ whole genome shotgun (WGS) entry which is preliminary data.</text>
</comment>
<reference evidence="1" key="1">
    <citation type="submission" date="2021-01" db="EMBL/GenBank/DDBJ databases">
        <authorList>
            <consortium name="Genoscope - CEA"/>
            <person name="William W."/>
        </authorList>
    </citation>
    <scope>NUCLEOTIDE SEQUENCE</scope>
</reference>
<accession>A0A8S1W7T3</accession>
<proteinExistence type="predicted"/>
<protein>
    <submittedName>
        <fullName evidence="1">Uncharacterized protein</fullName>
    </submittedName>
</protein>
<evidence type="ECO:0000313" key="2">
    <source>
        <dbReference type="Proteomes" id="UP000683925"/>
    </source>
</evidence>
<sequence>MSCFTIQVSKNMRSQYLVFTIHSFCQEIIYRDSLKYPTAQIISVPQAAQA</sequence>
<dbReference type="Proteomes" id="UP000683925">
    <property type="component" value="Unassembled WGS sequence"/>
</dbReference>
<dbReference type="EMBL" id="CAJJDP010000086">
    <property type="protein sequence ID" value="CAD8186084.1"/>
    <property type="molecule type" value="Genomic_DNA"/>
</dbReference>
<evidence type="ECO:0000313" key="1">
    <source>
        <dbReference type="EMBL" id="CAD8186084.1"/>
    </source>
</evidence>
<keyword evidence="2" id="KW-1185">Reference proteome</keyword>
<gene>
    <name evidence="1" type="ORF">POCTA_138.1.T0870089</name>
</gene>
<name>A0A8S1W7T3_PAROT</name>
<organism evidence="1 2">
    <name type="scientific">Paramecium octaurelia</name>
    <dbReference type="NCBI Taxonomy" id="43137"/>
    <lineage>
        <taxon>Eukaryota</taxon>
        <taxon>Sar</taxon>
        <taxon>Alveolata</taxon>
        <taxon>Ciliophora</taxon>
        <taxon>Intramacronucleata</taxon>
        <taxon>Oligohymenophorea</taxon>
        <taxon>Peniculida</taxon>
        <taxon>Parameciidae</taxon>
        <taxon>Paramecium</taxon>
    </lineage>
</organism>